<dbReference type="STRING" id="1844.UG56_002905"/>
<dbReference type="Pfam" id="PF13489">
    <property type="entry name" value="Methyltransf_23"/>
    <property type="match status" value="1"/>
</dbReference>
<sequence>MSLTATDRPLPPLAPRAWLRYDVVSRIIDRLAPTTALEIGCGQGAFGARLATRADYLGIEPDADSFAVAYERITCMGGKVLNAMSSELEPGATYDLVCAFEVLEHIEDDKGALAEWVTHVRPGGRLVLSVPAFQERFGPMDRHAGHFRRYSPAELTARLEEAGLVDIDITVYGWPLGYALEAVRNRIDARKLEKVGDLTPEELTRATGRTFQPSGRLKGAAIALATSPFMALQRLRPDTGTGLVAVATRRD</sequence>
<dbReference type="Gene3D" id="3.40.50.150">
    <property type="entry name" value="Vaccinia Virus protein VP39"/>
    <property type="match status" value="1"/>
</dbReference>
<name>A0A1J4NA73_9ACTN</name>
<evidence type="ECO:0000313" key="1">
    <source>
        <dbReference type="EMBL" id="OIJ28381.1"/>
    </source>
</evidence>
<reference evidence="1" key="1">
    <citation type="submission" date="2016-10" db="EMBL/GenBank/DDBJ databases">
        <title>Draft Genome Sequence of Nocardioides luteus Strain BAFB, an Alkane-Degrading Bacterium Isolated from JP-7 Polluted Soil.</title>
        <authorList>
            <person name="Brown L."/>
            <person name="Ruiz O.N."/>
            <person name="Gunasekera T."/>
        </authorList>
    </citation>
    <scope>NUCLEOTIDE SEQUENCE [LARGE SCALE GENOMIC DNA]</scope>
    <source>
        <strain evidence="1">BAFB</strain>
    </source>
</reference>
<dbReference type="SUPFAM" id="SSF53335">
    <property type="entry name" value="S-adenosyl-L-methionine-dependent methyltransferases"/>
    <property type="match status" value="1"/>
</dbReference>
<accession>A0A1J4NA73</accession>
<gene>
    <name evidence="1" type="ORF">UG56_002905</name>
</gene>
<dbReference type="CDD" id="cd02440">
    <property type="entry name" value="AdoMet_MTases"/>
    <property type="match status" value="1"/>
</dbReference>
<evidence type="ECO:0008006" key="3">
    <source>
        <dbReference type="Google" id="ProtNLM"/>
    </source>
</evidence>
<proteinExistence type="predicted"/>
<dbReference type="InterPro" id="IPR029063">
    <property type="entry name" value="SAM-dependent_MTases_sf"/>
</dbReference>
<dbReference type="Proteomes" id="UP000033772">
    <property type="component" value="Unassembled WGS sequence"/>
</dbReference>
<protein>
    <recommendedName>
        <fullName evidence="3">SAM-dependent methyltransferase</fullName>
    </recommendedName>
</protein>
<dbReference type="EMBL" id="JZDQ02000003">
    <property type="protein sequence ID" value="OIJ28381.1"/>
    <property type="molecule type" value="Genomic_DNA"/>
</dbReference>
<dbReference type="RefSeq" id="WP_045548391.1">
    <property type="nucleotide sequence ID" value="NZ_JZDQ02000003.1"/>
</dbReference>
<dbReference type="PANTHER" id="PTHR43861">
    <property type="entry name" value="TRANS-ACONITATE 2-METHYLTRANSFERASE-RELATED"/>
    <property type="match status" value="1"/>
</dbReference>
<dbReference type="AlphaFoldDB" id="A0A1J4NA73"/>
<comment type="caution">
    <text evidence="1">The sequence shown here is derived from an EMBL/GenBank/DDBJ whole genome shotgun (WGS) entry which is preliminary data.</text>
</comment>
<keyword evidence="2" id="KW-1185">Reference proteome</keyword>
<dbReference type="OrthoDB" id="9810247at2"/>
<organism evidence="1 2">
    <name type="scientific">Nocardioides luteus</name>
    <dbReference type="NCBI Taxonomy" id="1844"/>
    <lineage>
        <taxon>Bacteria</taxon>
        <taxon>Bacillati</taxon>
        <taxon>Actinomycetota</taxon>
        <taxon>Actinomycetes</taxon>
        <taxon>Propionibacteriales</taxon>
        <taxon>Nocardioidaceae</taxon>
        <taxon>Nocardioides</taxon>
    </lineage>
</organism>
<evidence type="ECO:0000313" key="2">
    <source>
        <dbReference type="Proteomes" id="UP000033772"/>
    </source>
</evidence>